<proteinExistence type="predicted"/>
<evidence type="ECO:0000256" key="2">
    <source>
        <dbReference type="ARBA" id="ARBA00023043"/>
    </source>
</evidence>
<dbReference type="Gene3D" id="1.25.40.20">
    <property type="entry name" value="Ankyrin repeat-containing domain"/>
    <property type="match status" value="1"/>
</dbReference>
<dbReference type="EMBL" id="FNVQ01000001">
    <property type="protein sequence ID" value="SEG26334.1"/>
    <property type="molecule type" value="Genomic_DNA"/>
</dbReference>
<evidence type="ECO:0000256" key="3">
    <source>
        <dbReference type="PROSITE-ProRule" id="PRU00023"/>
    </source>
</evidence>
<dbReference type="SUPFAM" id="SSF48452">
    <property type="entry name" value="TPR-like"/>
    <property type="match status" value="1"/>
</dbReference>
<dbReference type="Gene3D" id="2.130.10.10">
    <property type="entry name" value="YVTN repeat-like/Quinoprotein amine dehydrogenase"/>
    <property type="match status" value="1"/>
</dbReference>
<dbReference type="PANTHER" id="PTHR24198">
    <property type="entry name" value="ANKYRIN REPEAT AND PROTEIN KINASE DOMAIN-CONTAINING PROTEIN"/>
    <property type="match status" value="1"/>
</dbReference>
<dbReference type="InterPro" id="IPR036770">
    <property type="entry name" value="Ankyrin_rpt-contain_sf"/>
</dbReference>
<reference evidence="6 7" key="1">
    <citation type="submission" date="2016-10" db="EMBL/GenBank/DDBJ databases">
        <authorList>
            <person name="de Groot N.N."/>
        </authorList>
    </citation>
    <scope>NUCLEOTIDE SEQUENCE [LARGE SCALE GENOMIC DNA]</scope>
    <source>
        <strain evidence="6 7">DSM 22012</strain>
    </source>
</reference>
<dbReference type="Proteomes" id="UP000236745">
    <property type="component" value="Unassembled WGS sequence"/>
</dbReference>
<dbReference type="PANTHER" id="PTHR24198:SF165">
    <property type="entry name" value="ANKYRIN REPEAT-CONTAINING PROTEIN-RELATED"/>
    <property type="match status" value="1"/>
</dbReference>
<evidence type="ECO:0000259" key="5">
    <source>
        <dbReference type="Pfam" id="PF12770"/>
    </source>
</evidence>
<protein>
    <submittedName>
        <fullName evidence="6">CHAT domain-containing protein</fullName>
    </submittedName>
</protein>
<evidence type="ECO:0000313" key="6">
    <source>
        <dbReference type="EMBL" id="SEG26334.1"/>
    </source>
</evidence>
<keyword evidence="1" id="KW-0677">Repeat</keyword>
<dbReference type="Pfam" id="PF12770">
    <property type="entry name" value="CHAT"/>
    <property type="match status" value="1"/>
</dbReference>
<dbReference type="InterPro" id="IPR015943">
    <property type="entry name" value="WD40/YVTN_repeat-like_dom_sf"/>
</dbReference>
<feature type="region of interest" description="Disordered" evidence="4">
    <location>
        <begin position="1965"/>
        <end position="2000"/>
    </location>
</feature>
<evidence type="ECO:0000256" key="4">
    <source>
        <dbReference type="SAM" id="MobiDB-lite"/>
    </source>
</evidence>
<dbReference type="Pfam" id="PF12796">
    <property type="entry name" value="Ank_2"/>
    <property type="match status" value="1"/>
</dbReference>
<dbReference type="InterPro" id="IPR011990">
    <property type="entry name" value="TPR-like_helical_dom_sf"/>
</dbReference>
<dbReference type="SUPFAM" id="SSF48403">
    <property type="entry name" value="Ankyrin repeat"/>
    <property type="match status" value="1"/>
</dbReference>
<dbReference type="Gene3D" id="1.25.40.10">
    <property type="entry name" value="Tetratricopeptide repeat domain"/>
    <property type="match status" value="1"/>
</dbReference>
<dbReference type="InterPro" id="IPR002110">
    <property type="entry name" value="Ankyrin_rpt"/>
</dbReference>
<dbReference type="InterPro" id="IPR024983">
    <property type="entry name" value="CHAT_dom"/>
</dbReference>
<accession>A0A1H5YQR0</accession>
<name>A0A1H5YQR0_9GAMM</name>
<keyword evidence="7" id="KW-1185">Reference proteome</keyword>
<dbReference type="Gene3D" id="2.180.10.10">
    <property type="entry name" value="RHS repeat-associated core"/>
    <property type="match status" value="1"/>
</dbReference>
<dbReference type="SUPFAM" id="SSF63829">
    <property type="entry name" value="Calcium-dependent phosphotriesterase"/>
    <property type="match status" value="1"/>
</dbReference>
<evidence type="ECO:0000256" key="1">
    <source>
        <dbReference type="ARBA" id="ARBA00022737"/>
    </source>
</evidence>
<feature type="domain" description="CHAT" evidence="5">
    <location>
        <begin position="2127"/>
        <end position="2391"/>
    </location>
</feature>
<dbReference type="OrthoDB" id="9146156at2"/>
<keyword evidence="2 3" id="KW-0040">ANK repeat</keyword>
<feature type="repeat" description="ANK" evidence="3">
    <location>
        <begin position="67"/>
        <end position="99"/>
    </location>
</feature>
<dbReference type="RefSeq" id="WP_104002724.1">
    <property type="nucleotide sequence ID" value="NZ_FNVQ01000001.1"/>
</dbReference>
<gene>
    <name evidence="6" type="ORF">SAMN05444390_1011854</name>
</gene>
<dbReference type="PROSITE" id="PS50088">
    <property type="entry name" value="ANK_REPEAT"/>
    <property type="match status" value="1"/>
</dbReference>
<dbReference type="PROSITE" id="PS50297">
    <property type="entry name" value="ANK_REP_REGION"/>
    <property type="match status" value="1"/>
</dbReference>
<evidence type="ECO:0000313" key="7">
    <source>
        <dbReference type="Proteomes" id="UP000236745"/>
    </source>
</evidence>
<organism evidence="6 7">
    <name type="scientific">Marinobacterium lutimaris</name>
    <dbReference type="NCBI Taxonomy" id="568106"/>
    <lineage>
        <taxon>Bacteria</taxon>
        <taxon>Pseudomonadati</taxon>
        <taxon>Pseudomonadota</taxon>
        <taxon>Gammaproteobacteria</taxon>
        <taxon>Oceanospirillales</taxon>
        <taxon>Oceanospirillaceae</taxon>
        <taxon>Marinobacterium</taxon>
    </lineage>
</organism>
<dbReference type="SMART" id="SM00248">
    <property type="entry name" value="ANK"/>
    <property type="match status" value="4"/>
</dbReference>
<sequence>MERRETALYTRRAGALAALALITLSSLISPSVLAAEKFSQLLGAENRQALIAWVGEHPEKLEQVAESGRTPMTLAASLGDLEAAHILRDAGAALDQPDETGELPLQLSILAGQPEFTNWLLEQGVDPGHSNAKGESALHWCAAVGDEVLCQRFLDAGLLALAQDLNGITALEVAVGQGRWSLLNKLVDATPAPASKPLAEIDYNDDRLSYWSALYWAGRGDELAASLENDLLSGSSHPLAAYVWTVVKRRSDQLEQAWQQISEPLRESLGLSPRVLMAIDSDPVAALEQFPTDADFGTADLFALVDLATIARDRGDYDASVDYLIVATRLAPDQWQLAWMFENMSALNQAGVRSRLESFINEPGVAGGQVARYLTELLPQHGWGNEDRLLFLDDYLTAYPQDSRALVAQSYALNGNGYHQEALEAQIQGVVHFPFYADRKFVIKLLLTNDQPERARRLAEGVAYWFGVEDQAPRARRYFVDGLIDDGDRGSARAELAQALQDHPQAGRLWMQQAGLELDDKRPDEALAAALKGWPLLDSQVSLDLDYLTRAYRDSGDRLGAVTAFNRYRGSVDSISAGLFEAILGDLKALNDAGAYEALLGEALQQQPQSLALHLLRVEGLWEGGEQQQALQQAEALLNAFPDNGSLLGKVYDYKEALEGKAQADEFIALSLKQQPWSSAAWQQALDAGVKQAPGVWEEAASAAPQETFGCTKLIAYHVDAKAWEQAGQWINRCLEQQAASTLPVRRSARNTLLLYQAWIFEQQSDQQNLSLETTNAAESAFEEYRQAYGGKTNYLRYREAFCLARQDKVCAAKALVSRSHSQRDNTGIFHDLVARYSRELGRNETFGYGARMLARNPYDSQVVDSYLHKQLLWGGSPIVAIKAIKDANARGLNVNKKWERQALGKLGDSLSEFERYSLGSERPGESLRYIGWFDSARQKALTADGTQVFYRLDEGIPAVEIVLPSGEQVIRRDHPVFGKPLYFARGASFIELTYTETGQLQSMADSSGRAIELTYDSEDLIATLSSDSGVLEFTYNEAGKPVRIAERGLGELRVSYDPAGEIIGVDSDQGQEMALRITRTFQHLLGMVDQVKRINDLDHLPSLPVQDDALDALRDAYQQTESLSQEEQQASFNLATHLVEHLGDSPDYFDEAEGMLLSVIGYARFEDGAAPALDLAAESVALLHEMYRKSRPRGLPEETFATWSGIHSWLRSTVLERPSAALSGALADVEAEPLKLLNEAHNIQASDFANSAYWQRHGDDELFGKALSGVEKQDILLRANGDLVLATSQGLLVQREGYWHWYGFDAGQRRFSKTLAVSGLDPRSNILALAESQDGVLWLGTANGLLALPGDYDAELKLWSVAQELPSSRVNALSADASGVVVGTARGLAELRFSDNAVRSIDSAGATDIRQVQRLSDDALLYRAENQVWLISAAGTVSLGQGESFAYQGDEQRVYRLSRQQIFAHDLSVEQGDWHLAEGEPVLIAGASDLLLSQRIHELSIWNLDEQGQVLVVNTDRAINLFNGSYFEALPLPFAAARGGLSLGPRGSTSDATGLALYSEEGVYTRLNKDSFRDEQGPVYDLLVSDKLNGAFMAMGHHIAFLDNDAAADESLYFYSANASHLVEDAQGNLITHDGSQILRFPLGSDQPQELFSARPSVDEEGWSGKIEDMLVDSQGTLWVVSGSSLFRYRKEQVEEFNYLLDPERFPSRSPMLARVYETLDGGIEVVASDEGHLLHDGMRLKGGLLRWNGSGFDNLGQPAHWFATGYTSLDDKTAVVTTNRGFVREQASPDAWQRRQSFAELEDPSFKAMSAKSAMLWTGGRGARFSDENTWLFPTAGGVVLYHAGSWLYPDRLNQLLPQDQALGQYGGRTVHAVDVAANGRVYVGTDLGLLVYDSQGVASLLNDNQFGQLAFQGPEAQQQLALGDIFLSSMPADSEKGQLLQRYREMQQQIAQLEQKIETGNELQPGSAAVPSTESASGPEHAAQQTERPASVGAAEAEKLRRQLESKTRSREKLLARLETDHLGLYQMLKLDPREVAAMHRRLDERQVLIQYLPTAEKLLIQLVTREGAQIREVNVSRADLELTAGLVVRGLRYRATHLGSETDRGLSAPEEAPSAVVEGLDDKLAWLYDKLLRPVERELVGRDQVLITPVGALTYLPFPALLRQQQPQREYAAERFNLGVIPSMYHLNLVLQQNGSFSEGMTLVADPDGSLPGARTEVSRIAEQALFAPSVLEGPEATFNNLSDAVSDARIVHLATHGKLDPAAPEDSYLLLADSYRLNVIDIATLNLDETDLVVLSACETGIGQPGMEYATLARAFALASVPTVVASYWKVDDGATAELMQRFYANLREAPESDFLSAMSSAQRALIAEGGHYAEPAAWAAFTLFGKP</sequence>